<dbReference type="AlphaFoldDB" id="A0A9D5ANK2"/>
<evidence type="ECO:0000313" key="2">
    <source>
        <dbReference type="Proteomes" id="UP001058974"/>
    </source>
</evidence>
<accession>A0A9D5ANK2</accession>
<dbReference type="EMBL" id="JAMSHJ010000005">
    <property type="protein sequence ID" value="KAI5413796.1"/>
    <property type="molecule type" value="Genomic_DNA"/>
</dbReference>
<dbReference type="Proteomes" id="UP001058974">
    <property type="component" value="Chromosome 5"/>
</dbReference>
<evidence type="ECO:0000313" key="1">
    <source>
        <dbReference type="EMBL" id="KAI5413796.1"/>
    </source>
</evidence>
<keyword evidence="2" id="KW-1185">Reference proteome</keyword>
<name>A0A9D5ANK2_PEA</name>
<reference evidence="1 2" key="1">
    <citation type="journal article" date="2022" name="Nat. Genet.">
        <title>Improved pea reference genome and pan-genome highlight genomic features and evolutionary characteristics.</title>
        <authorList>
            <person name="Yang T."/>
            <person name="Liu R."/>
            <person name="Luo Y."/>
            <person name="Hu S."/>
            <person name="Wang D."/>
            <person name="Wang C."/>
            <person name="Pandey M.K."/>
            <person name="Ge S."/>
            <person name="Xu Q."/>
            <person name="Li N."/>
            <person name="Li G."/>
            <person name="Huang Y."/>
            <person name="Saxena R.K."/>
            <person name="Ji Y."/>
            <person name="Li M."/>
            <person name="Yan X."/>
            <person name="He Y."/>
            <person name="Liu Y."/>
            <person name="Wang X."/>
            <person name="Xiang C."/>
            <person name="Varshney R.K."/>
            <person name="Ding H."/>
            <person name="Gao S."/>
            <person name="Zong X."/>
        </authorList>
    </citation>
    <scope>NUCLEOTIDE SEQUENCE [LARGE SCALE GENOMIC DNA]</scope>
    <source>
        <strain evidence="1 2">cv. Zhongwan 6</strain>
    </source>
</reference>
<organism evidence="1 2">
    <name type="scientific">Pisum sativum</name>
    <name type="common">Garden pea</name>
    <name type="synonym">Lathyrus oleraceus</name>
    <dbReference type="NCBI Taxonomy" id="3888"/>
    <lineage>
        <taxon>Eukaryota</taxon>
        <taxon>Viridiplantae</taxon>
        <taxon>Streptophyta</taxon>
        <taxon>Embryophyta</taxon>
        <taxon>Tracheophyta</taxon>
        <taxon>Spermatophyta</taxon>
        <taxon>Magnoliopsida</taxon>
        <taxon>eudicotyledons</taxon>
        <taxon>Gunneridae</taxon>
        <taxon>Pentapetalae</taxon>
        <taxon>rosids</taxon>
        <taxon>fabids</taxon>
        <taxon>Fabales</taxon>
        <taxon>Fabaceae</taxon>
        <taxon>Papilionoideae</taxon>
        <taxon>50 kb inversion clade</taxon>
        <taxon>NPAAA clade</taxon>
        <taxon>Hologalegina</taxon>
        <taxon>IRL clade</taxon>
        <taxon>Fabeae</taxon>
        <taxon>Lathyrus</taxon>
    </lineage>
</organism>
<dbReference type="Gramene" id="Psat05G0807900-T1">
    <property type="protein sequence ID" value="KAI5413796.1"/>
    <property type="gene ID" value="KIW84_058079"/>
</dbReference>
<comment type="caution">
    <text evidence="1">The sequence shown here is derived from an EMBL/GenBank/DDBJ whole genome shotgun (WGS) entry which is preliminary data.</text>
</comment>
<protein>
    <submittedName>
        <fullName evidence="1">Uncharacterized protein</fullName>
    </submittedName>
</protein>
<proteinExistence type="predicted"/>
<sequence>MPRKNKRFYGKINGFRWSSSKDNTDDQKNYFNRKKLGHFRVDCSNLLKERSNKEGFQNDIFRNKLKTSLMTTWDELNNKDESNEHEGEVNLDLMTMTPSDTEYESTLDLDLDEEDEVNAFMQDLNLESSILSVVFDVPITITPTTIANAINYEDEGVVLDMLFWESYLSPCLIFDDLSDLSKVSSLNLKALVWYHWLISNFLPKNKNQISLDIIEQAFMLLLNSYLKINLPRVMFTYLNMTLTFFKEGKSWFTPYGRVLSELFT</sequence>
<gene>
    <name evidence="1" type="ORF">KIW84_058079</name>
</gene>